<dbReference type="PANTHER" id="PTHR12126">
    <property type="entry name" value="NADH-UBIQUINONE OXIDOREDUCTASE 39 KDA SUBUNIT-RELATED"/>
    <property type="match status" value="1"/>
</dbReference>
<dbReference type="SUPFAM" id="SSF51735">
    <property type="entry name" value="NAD(P)-binding Rossmann-fold domains"/>
    <property type="match status" value="1"/>
</dbReference>
<dbReference type="InterPro" id="IPR051207">
    <property type="entry name" value="ComplexI_NDUFA9_subunit"/>
</dbReference>
<sequence length="253" mass="26140">MKIVVIGGTGLIGSKVVSLLTEHGHEAVAASPNSGVNTLTGEGVAEALRGADVVVDVSNSPSFADADVLEFFTTSTSNLIAAEREAGVRLHVALSVVGADRLPDSGYLRAKVEQERLIADSGLPYTIVRATQFFEFALRIADEATVDGVARLSTGLMQPVAAADVSTAVARAAGSGEPVNGIVEIGGPERLPMAEFIGRALTAHGDSRTVIADPEAPYFGTKLTGDELTPGPDAQQAATTYDEWLAAQPATAR</sequence>
<dbReference type="RefSeq" id="WP_350347695.1">
    <property type="nucleotide sequence ID" value="NZ_CP158374.1"/>
</dbReference>
<dbReference type="GO" id="GO:0044877">
    <property type="term" value="F:protein-containing complex binding"/>
    <property type="evidence" value="ECO:0007669"/>
    <property type="project" value="TreeGrafter"/>
</dbReference>
<evidence type="ECO:0000259" key="1">
    <source>
        <dbReference type="Pfam" id="PF13460"/>
    </source>
</evidence>
<dbReference type="InterPro" id="IPR016040">
    <property type="entry name" value="NAD(P)-bd_dom"/>
</dbReference>
<dbReference type="Gene3D" id="3.40.50.720">
    <property type="entry name" value="NAD(P)-binding Rossmann-like Domain"/>
    <property type="match status" value="1"/>
</dbReference>
<reference evidence="2" key="1">
    <citation type="submission" date="2024-05" db="EMBL/GenBank/DDBJ databases">
        <authorList>
            <person name="Yu L."/>
        </authorList>
    </citation>
    <scope>NUCLEOTIDE SEQUENCE</scope>
    <source>
        <strain evidence="2">G08B096</strain>
    </source>
</reference>
<proteinExistence type="predicted"/>
<name>A0AAU7W4B5_9MICO</name>
<gene>
    <name evidence="2" type="ORF">ABIQ69_13775</name>
</gene>
<feature type="domain" description="NAD(P)-binding" evidence="1">
    <location>
        <begin position="7"/>
        <end position="135"/>
    </location>
</feature>
<dbReference type="PANTHER" id="PTHR12126:SF11">
    <property type="entry name" value="NADH DEHYDROGENASE [UBIQUINONE] 1 ALPHA SUBCOMPLEX SUBUNIT 9, MITOCHONDRIAL"/>
    <property type="match status" value="1"/>
</dbReference>
<protein>
    <submittedName>
        <fullName evidence="2">SDR family oxidoreductase</fullName>
    </submittedName>
</protein>
<organism evidence="2">
    <name type="scientific">Agromyces sp. G08B096</name>
    <dbReference type="NCBI Taxonomy" id="3156399"/>
    <lineage>
        <taxon>Bacteria</taxon>
        <taxon>Bacillati</taxon>
        <taxon>Actinomycetota</taxon>
        <taxon>Actinomycetes</taxon>
        <taxon>Micrococcales</taxon>
        <taxon>Microbacteriaceae</taxon>
        <taxon>Agromyces</taxon>
    </lineage>
</organism>
<accession>A0AAU7W4B5</accession>
<dbReference type="EMBL" id="CP158374">
    <property type="protein sequence ID" value="XBX81673.1"/>
    <property type="molecule type" value="Genomic_DNA"/>
</dbReference>
<dbReference type="Pfam" id="PF13460">
    <property type="entry name" value="NAD_binding_10"/>
    <property type="match status" value="1"/>
</dbReference>
<dbReference type="InterPro" id="IPR036291">
    <property type="entry name" value="NAD(P)-bd_dom_sf"/>
</dbReference>
<dbReference type="AlphaFoldDB" id="A0AAU7W4B5"/>
<evidence type="ECO:0000313" key="2">
    <source>
        <dbReference type="EMBL" id="XBX81673.1"/>
    </source>
</evidence>